<dbReference type="AlphaFoldDB" id="A0A7X5JA33"/>
<gene>
    <name evidence="1" type="ORF">GWI72_12150</name>
</gene>
<protein>
    <submittedName>
        <fullName evidence="1">Uncharacterized protein</fullName>
    </submittedName>
</protein>
<evidence type="ECO:0000313" key="2">
    <source>
        <dbReference type="Proteomes" id="UP000586722"/>
    </source>
</evidence>
<dbReference type="Proteomes" id="UP000586722">
    <property type="component" value="Unassembled WGS sequence"/>
</dbReference>
<comment type="caution">
    <text evidence="1">The sequence shown here is derived from an EMBL/GenBank/DDBJ whole genome shotgun (WGS) entry which is preliminary data.</text>
</comment>
<accession>A0A7X5JA33</accession>
<evidence type="ECO:0000313" key="1">
    <source>
        <dbReference type="EMBL" id="NBN79021.1"/>
    </source>
</evidence>
<reference evidence="1 2" key="1">
    <citation type="submission" date="2020-01" db="EMBL/GenBank/DDBJ databases">
        <authorList>
            <person name="Peng S.Y."/>
            <person name="Li J."/>
            <person name="Wang M."/>
            <person name="Wang L."/>
            <person name="Wang C.Q."/>
            <person name="Wang J.R."/>
        </authorList>
    </citation>
    <scope>NUCLEOTIDE SEQUENCE [LARGE SCALE GENOMIC DNA]</scope>
    <source>
        <strain evidence="1 2">XCT-53</strain>
    </source>
</reference>
<name>A0A7X5JA33_9HYPH</name>
<sequence>MSKENVAVTAVPQIVVSGVLSLDLGVSHAHAQLTASEFYVLQRMRQFKLRTAITRPLAPLSADEREARVEDQLALWESGCSKAIDEGLYADLERRAKQILRG</sequence>
<proteinExistence type="predicted"/>
<keyword evidence="2" id="KW-1185">Reference proteome</keyword>
<organism evidence="1 2">
    <name type="scientific">Pannonibacter tanglangensis</name>
    <dbReference type="NCBI Taxonomy" id="2750084"/>
    <lineage>
        <taxon>Bacteria</taxon>
        <taxon>Pseudomonadati</taxon>
        <taxon>Pseudomonadota</taxon>
        <taxon>Alphaproteobacteria</taxon>
        <taxon>Hyphomicrobiales</taxon>
        <taxon>Stappiaceae</taxon>
        <taxon>Pannonibacter</taxon>
    </lineage>
</organism>
<dbReference type="EMBL" id="JAABLQ010000001">
    <property type="protein sequence ID" value="NBN79021.1"/>
    <property type="molecule type" value="Genomic_DNA"/>
</dbReference>
<dbReference type="RefSeq" id="WP_161676466.1">
    <property type="nucleotide sequence ID" value="NZ_JAABLP010000003.1"/>
</dbReference>